<evidence type="ECO:0000256" key="1">
    <source>
        <dbReference type="SAM" id="MobiDB-lite"/>
    </source>
</evidence>
<reference evidence="2 3" key="1">
    <citation type="journal article" name="Sci. Rep.">
        <title>Genome-scale phylogenetic analyses confirm Olpidium as the closest living zoosporic fungus to the non-flagellated, terrestrial fungi.</title>
        <authorList>
            <person name="Chang Y."/>
            <person name="Rochon D."/>
            <person name="Sekimoto S."/>
            <person name="Wang Y."/>
            <person name="Chovatia M."/>
            <person name="Sandor L."/>
            <person name="Salamov A."/>
            <person name="Grigoriev I.V."/>
            <person name="Stajich J.E."/>
            <person name="Spatafora J.W."/>
        </authorList>
    </citation>
    <scope>NUCLEOTIDE SEQUENCE [LARGE SCALE GENOMIC DNA]</scope>
    <source>
        <strain evidence="2">S191</strain>
    </source>
</reference>
<feature type="region of interest" description="Disordered" evidence="1">
    <location>
        <begin position="1"/>
        <end position="43"/>
    </location>
</feature>
<dbReference type="Proteomes" id="UP000673691">
    <property type="component" value="Unassembled WGS sequence"/>
</dbReference>
<keyword evidence="3" id="KW-1185">Reference proteome</keyword>
<accession>A0A8H8A037</accession>
<protein>
    <submittedName>
        <fullName evidence="2">Uncharacterized protein</fullName>
    </submittedName>
</protein>
<dbReference type="AlphaFoldDB" id="A0A8H8A037"/>
<dbReference type="EMBL" id="JAEFCI010002052">
    <property type="protein sequence ID" value="KAG5462495.1"/>
    <property type="molecule type" value="Genomic_DNA"/>
</dbReference>
<evidence type="ECO:0000313" key="3">
    <source>
        <dbReference type="Proteomes" id="UP000673691"/>
    </source>
</evidence>
<proteinExistence type="predicted"/>
<feature type="compositionally biased region" description="Basic and acidic residues" evidence="1">
    <location>
        <begin position="24"/>
        <end position="40"/>
    </location>
</feature>
<feature type="compositionally biased region" description="Polar residues" evidence="1">
    <location>
        <begin position="10"/>
        <end position="20"/>
    </location>
</feature>
<organism evidence="2 3">
    <name type="scientific">Olpidium bornovanus</name>
    <dbReference type="NCBI Taxonomy" id="278681"/>
    <lineage>
        <taxon>Eukaryota</taxon>
        <taxon>Fungi</taxon>
        <taxon>Fungi incertae sedis</taxon>
        <taxon>Olpidiomycota</taxon>
        <taxon>Olpidiomycotina</taxon>
        <taxon>Olpidiomycetes</taxon>
        <taxon>Olpidiales</taxon>
        <taxon>Olpidiaceae</taxon>
        <taxon>Olpidium</taxon>
    </lineage>
</organism>
<evidence type="ECO:0000313" key="2">
    <source>
        <dbReference type="EMBL" id="KAG5462495.1"/>
    </source>
</evidence>
<comment type="caution">
    <text evidence="2">The sequence shown here is derived from an EMBL/GenBank/DDBJ whole genome shotgun (WGS) entry which is preliminary data.</text>
</comment>
<sequence length="93" mass="10937">MPGAPDGSVASKTSRFSRPSDSLRALRERHQQEDEKRQQAERNCTCVDGSRRSSCSQVLQRIVKRFFFYKSAEPSRRLRTRNFACRGRFVRRR</sequence>
<name>A0A8H8A037_9FUNG</name>
<gene>
    <name evidence="2" type="ORF">BJ554DRAFT_4892</name>
</gene>